<keyword evidence="2" id="KW-1185">Reference proteome</keyword>
<organism evidence="1 2">
    <name type="scientific">Oryza meyeriana var. granulata</name>
    <dbReference type="NCBI Taxonomy" id="110450"/>
    <lineage>
        <taxon>Eukaryota</taxon>
        <taxon>Viridiplantae</taxon>
        <taxon>Streptophyta</taxon>
        <taxon>Embryophyta</taxon>
        <taxon>Tracheophyta</taxon>
        <taxon>Spermatophyta</taxon>
        <taxon>Magnoliopsida</taxon>
        <taxon>Liliopsida</taxon>
        <taxon>Poales</taxon>
        <taxon>Poaceae</taxon>
        <taxon>BOP clade</taxon>
        <taxon>Oryzoideae</taxon>
        <taxon>Oryzeae</taxon>
        <taxon>Oryzinae</taxon>
        <taxon>Oryza</taxon>
        <taxon>Oryza meyeriana</taxon>
    </lineage>
</organism>
<proteinExistence type="predicted"/>
<dbReference type="AlphaFoldDB" id="A0A6G1C863"/>
<comment type="caution">
    <text evidence="1">The sequence shown here is derived from an EMBL/GenBank/DDBJ whole genome shotgun (WGS) entry which is preliminary data.</text>
</comment>
<accession>A0A6G1C863</accession>
<gene>
    <name evidence="1" type="ORF">E2562_026781</name>
</gene>
<sequence length="118" mass="13047">MGGQYTACLLHEQRCIPIHRASSRMPPAYAGHLGAASARPRRAVTDRCSWQRRFVLKCGNGGGTDGGASGCSHVRRERKSMAVAAWRSWERRHPAAHTAMDVDAIRVFSKLRGTPRSY</sequence>
<protein>
    <submittedName>
        <fullName evidence="1">Uncharacterized protein</fullName>
    </submittedName>
</protein>
<dbReference type="EMBL" id="SPHZ02000010">
    <property type="protein sequence ID" value="KAF0896668.1"/>
    <property type="molecule type" value="Genomic_DNA"/>
</dbReference>
<evidence type="ECO:0000313" key="1">
    <source>
        <dbReference type="EMBL" id="KAF0896668.1"/>
    </source>
</evidence>
<reference evidence="1 2" key="1">
    <citation type="submission" date="2019-11" db="EMBL/GenBank/DDBJ databases">
        <title>Whole genome sequence of Oryza granulata.</title>
        <authorList>
            <person name="Li W."/>
        </authorList>
    </citation>
    <scope>NUCLEOTIDE SEQUENCE [LARGE SCALE GENOMIC DNA]</scope>
    <source>
        <strain evidence="2">cv. Menghai</strain>
        <tissue evidence="1">Leaf</tissue>
    </source>
</reference>
<name>A0A6G1C863_9ORYZ</name>
<dbReference type="Proteomes" id="UP000479710">
    <property type="component" value="Unassembled WGS sequence"/>
</dbReference>
<evidence type="ECO:0000313" key="2">
    <source>
        <dbReference type="Proteomes" id="UP000479710"/>
    </source>
</evidence>